<organism evidence="18 19">
    <name type="scientific">Octopus vulgaris</name>
    <name type="common">Common octopus</name>
    <dbReference type="NCBI Taxonomy" id="6645"/>
    <lineage>
        <taxon>Eukaryota</taxon>
        <taxon>Metazoa</taxon>
        <taxon>Spiralia</taxon>
        <taxon>Lophotrochozoa</taxon>
        <taxon>Mollusca</taxon>
        <taxon>Cephalopoda</taxon>
        <taxon>Coleoidea</taxon>
        <taxon>Octopodiformes</taxon>
        <taxon>Octopoda</taxon>
        <taxon>Incirrata</taxon>
        <taxon>Octopodidae</taxon>
        <taxon>Octopus</taxon>
    </lineage>
</organism>
<feature type="coiled-coil region" evidence="13">
    <location>
        <begin position="1328"/>
        <end position="1355"/>
    </location>
</feature>
<keyword evidence="11 12" id="KW-0424">Laminin EGF-like domain</keyword>
<feature type="domain" description="Laminin EGF-like" evidence="15">
    <location>
        <begin position="1039"/>
        <end position="1085"/>
    </location>
</feature>
<feature type="disulfide bond" evidence="12">
    <location>
        <begin position="689"/>
        <end position="706"/>
    </location>
</feature>
<dbReference type="FunFam" id="2.10.25.10:FF:000101">
    <property type="entry name" value="Laminin subunit beta 1"/>
    <property type="match status" value="1"/>
</dbReference>
<dbReference type="FunFam" id="2.60.120.260:FF:000010">
    <property type="entry name" value="Laminin subunit beta 1"/>
    <property type="match status" value="1"/>
</dbReference>
<dbReference type="InterPro" id="IPR002049">
    <property type="entry name" value="LE_dom"/>
</dbReference>
<dbReference type="GO" id="GO:0009887">
    <property type="term" value="P:animal organ morphogenesis"/>
    <property type="evidence" value="ECO:0007669"/>
    <property type="project" value="TreeGrafter"/>
</dbReference>
<feature type="disulfide bond" evidence="12">
    <location>
        <begin position="687"/>
        <end position="699"/>
    </location>
</feature>
<dbReference type="FunFam" id="2.10.25.10:FF:000074">
    <property type="entry name" value="Laminin subunit alpha"/>
    <property type="match status" value="1"/>
</dbReference>
<keyword evidence="2" id="KW-0964">Secreted</keyword>
<keyword evidence="9 12" id="KW-1015">Disulfide bond</keyword>
<proteinExistence type="predicted"/>
<feature type="disulfide bond" evidence="12">
    <location>
        <begin position="735"/>
        <end position="747"/>
    </location>
</feature>
<evidence type="ECO:0000256" key="8">
    <source>
        <dbReference type="ARBA" id="ARBA00023054"/>
    </source>
</evidence>
<feature type="disulfide bond" evidence="12">
    <location>
        <begin position="1041"/>
        <end position="1058"/>
    </location>
</feature>
<evidence type="ECO:0000256" key="1">
    <source>
        <dbReference type="ARBA" id="ARBA00004302"/>
    </source>
</evidence>
<evidence type="ECO:0000256" key="2">
    <source>
        <dbReference type="ARBA" id="ARBA00022525"/>
    </source>
</evidence>
<protein>
    <recommendedName>
        <fullName evidence="20">Laminin subunit beta-1</fullName>
    </recommendedName>
</protein>
<dbReference type="GO" id="GO:0007155">
    <property type="term" value="P:cell adhesion"/>
    <property type="evidence" value="ECO:0007669"/>
    <property type="project" value="UniProtKB-KW"/>
</dbReference>
<feature type="disulfide bond" evidence="12">
    <location>
        <begin position="708"/>
        <end position="717"/>
    </location>
</feature>
<evidence type="ECO:0000256" key="14">
    <source>
        <dbReference type="SAM" id="SignalP"/>
    </source>
</evidence>
<feature type="disulfide bond" evidence="12">
    <location>
        <begin position="991"/>
        <end position="1003"/>
    </location>
</feature>
<keyword evidence="5" id="KW-0677">Repeat</keyword>
<evidence type="ECO:0000313" key="18">
    <source>
        <dbReference type="EMBL" id="CAI9723757.1"/>
    </source>
</evidence>
<evidence type="ECO:0000259" key="16">
    <source>
        <dbReference type="PROSITE" id="PS51116"/>
    </source>
</evidence>
<evidence type="ECO:0000256" key="6">
    <source>
        <dbReference type="ARBA" id="ARBA00022869"/>
    </source>
</evidence>
<keyword evidence="6" id="KW-0084">Basement membrane</keyword>
<dbReference type="FunFam" id="2.10.25.10:FF:000130">
    <property type="entry name" value="Laminin subunit beta 1"/>
    <property type="match status" value="1"/>
</dbReference>
<feature type="coiled-coil region" evidence="13">
    <location>
        <begin position="1158"/>
        <end position="1302"/>
    </location>
</feature>
<keyword evidence="7" id="KW-0130">Cell adhesion</keyword>
<feature type="signal peptide" evidence="14">
    <location>
        <begin position="1"/>
        <end position="33"/>
    </location>
</feature>
<keyword evidence="3" id="KW-0272">Extracellular matrix</keyword>
<feature type="disulfide bond" evidence="12">
    <location>
        <begin position="756"/>
        <end position="765"/>
    </location>
</feature>
<feature type="coiled-coil region" evidence="13">
    <location>
        <begin position="1497"/>
        <end position="1538"/>
    </location>
</feature>
<evidence type="ECO:0000256" key="10">
    <source>
        <dbReference type="ARBA" id="ARBA00023180"/>
    </source>
</evidence>
<evidence type="ECO:0000256" key="12">
    <source>
        <dbReference type="PROSITE-ProRule" id="PRU00460"/>
    </source>
</evidence>
<dbReference type="InterPro" id="IPR050440">
    <property type="entry name" value="Laminin/Netrin_ECM"/>
</dbReference>
<feature type="domain" description="Laminin EGF-like" evidence="15">
    <location>
        <begin position="991"/>
        <end position="1038"/>
    </location>
</feature>
<comment type="caution">
    <text evidence="12">Lacks conserved residue(s) required for the propagation of feature annotation.</text>
</comment>
<keyword evidence="4 14" id="KW-0732">Signal</keyword>
<evidence type="ECO:0008006" key="20">
    <source>
        <dbReference type="Google" id="ProtNLM"/>
    </source>
</evidence>
<evidence type="ECO:0000256" key="9">
    <source>
        <dbReference type="ARBA" id="ARBA00023157"/>
    </source>
</evidence>
<evidence type="ECO:0000256" key="11">
    <source>
        <dbReference type="ARBA" id="ARBA00023292"/>
    </source>
</evidence>
<dbReference type="PROSITE" id="PS51117">
    <property type="entry name" value="LAMININ_NTER"/>
    <property type="match status" value="1"/>
</dbReference>
<dbReference type="FunFam" id="2.10.25.10:FF:000090">
    <property type="entry name" value="laminin subunit alpha"/>
    <property type="match status" value="1"/>
</dbReference>
<dbReference type="FunFam" id="2.10.25.10:FF:000135">
    <property type="entry name" value="Laminin subunit beta 4"/>
    <property type="match status" value="2"/>
</dbReference>
<dbReference type="PROSITE" id="PS01248">
    <property type="entry name" value="EGF_LAM_1"/>
    <property type="match status" value="4"/>
</dbReference>
<evidence type="ECO:0000256" key="13">
    <source>
        <dbReference type="SAM" id="Coils"/>
    </source>
</evidence>
<dbReference type="InterPro" id="IPR056863">
    <property type="entry name" value="LMN_ATRN_NET-like_EGF"/>
</dbReference>
<dbReference type="PROSITE" id="PS51116">
    <property type="entry name" value="LAMININ_IVB"/>
    <property type="match status" value="1"/>
</dbReference>
<feature type="domain" description="Laminin N-terminal" evidence="17">
    <location>
        <begin position="40"/>
        <end position="282"/>
    </location>
</feature>
<keyword evidence="10" id="KW-0325">Glycoprotein</keyword>
<dbReference type="SMART" id="SM00136">
    <property type="entry name" value="LamNT"/>
    <property type="match status" value="1"/>
</dbReference>
<evidence type="ECO:0000313" key="19">
    <source>
        <dbReference type="Proteomes" id="UP001162480"/>
    </source>
</evidence>
<evidence type="ECO:0000256" key="3">
    <source>
        <dbReference type="ARBA" id="ARBA00022530"/>
    </source>
</evidence>
<feature type="disulfide bond" evidence="12">
    <location>
        <begin position="993"/>
        <end position="1010"/>
    </location>
</feature>
<dbReference type="InterPro" id="IPR008211">
    <property type="entry name" value="Laminin_N"/>
</dbReference>
<feature type="disulfide bond" evidence="12">
    <location>
        <begin position="401"/>
        <end position="410"/>
    </location>
</feature>
<dbReference type="FunFam" id="2.10.25.10:FF:000209">
    <property type="entry name" value="Laminin subunit alpha 5"/>
    <property type="match status" value="1"/>
</dbReference>
<dbReference type="FunFam" id="2.10.25.10:FF:000145">
    <property type="entry name" value="Laminin subunit beta 1"/>
    <property type="match status" value="1"/>
</dbReference>
<dbReference type="EMBL" id="OX597819">
    <property type="protein sequence ID" value="CAI9723757.1"/>
    <property type="molecule type" value="Genomic_DNA"/>
</dbReference>
<feature type="disulfide bond" evidence="12">
    <location>
        <begin position="1012"/>
        <end position="1021"/>
    </location>
</feature>
<feature type="domain" description="Laminin IV type B" evidence="16">
    <location>
        <begin position="469"/>
        <end position="681"/>
    </location>
</feature>
<feature type="disulfide bond" evidence="12">
    <location>
        <begin position="800"/>
        <end position="809"/>
    </location>
</feature>
<dbReference type="SUPFAM" id="SSF58104">
    <property type="entry name" value="Methyl-accepting chemotaxis protein (MCP) signaling domain"/>
    <property type="match status" value="1"/>
</dbReference>
<evidence type="ECO:0000259" key="15">
    <source>
        <dbReference type="PROSITE" id="PS50027"/>
    </source>
</evidence>
<feature type="disulfide bond" evidence="12">
    <location>
        <begin position="963"/>
        <end position="972"/>
    </location>
</feature>
<dbReference type="CDD" id="cd22302">
    <property type="entry name" value="cc_DmLAMB1-like_C"/>
    <property type="match status" value="1"/>
</dbReference>
<comment type="subcellular location">
    <subcellularLocation>
        <location evidence="1">Secreted</location>
        <location evidence="1">Extracellular space</location>
        <location evidence="1">Extracellular matrix</location>
        <location evidence="1">Basement membrane</location>
    </subcellularLocation>
</comment>
<dbReference type="Pfam" id="PF24973">
    <property type="entry name" value="EGF_LMN_ATRN"/>
    <property type="match status" value="1"/>
</dbReference>
<gene>
    <name evidence="18" type="ORF">OCTVUL_1B014394</name>
</gene>
<feature type="disulfide bond" evidence="12">
    <location>
        <begin position="1039"/>
        <end position="1051"/>
    </location>
</feature>
<feature type="disulfide bond" evidence="12">
    <location>
        <begin position="737"/>
        <end position="754"/>
    </location>
</feature>
<feature type="disulfide bond" evidence="12">
    <location>
        <begin position="349"/>
        <end position="358"/>
    </location>
</feature>
<dbReference type="FunFam" id="2.10.25.10:FF:000188">
    <property type="entry name" value="Laminin subunit gamma 2"/>
    <property type="match status" value="1"/>
</dbReference>
<dbReference type="PANTHER" id="PTHR10574">
    <property type="entry name" value="NETRIN/LAMININ-RELATED"/>
    <property type="match status" value="1"/>
</dbReference>
<dbReference type="Gene3D" id="2.170.300.10">
    <property type="entry name" value="Tie2 ligand-binding domain superfamily"/>
    <property type="match status" value="1"/>
</dbReference>
<feature type="domain" description="Laminin EGF-like" evidence="15">
    <location>
        <begin position="781"/>
        <end position="830"/>
    </location>
</feature>
<dbReference type="PANTHER" id="PTHR10574:SF375">
    <property type="entry name" value="LAMININ SUBUNIT BETA-1"/>
    <property type="match status" value="1"/>
</dbReference>
<dbReference type="Pfam" id="PF21199">
    <property type="entry name" value="LAMININ_IV_B"/>
    <property type="match status" value="1"/>
</dbReference>
<keyword evidence="8 13" id="KW-0175">Coiled coil</keyword>
<dbReference type="Gene3D" id="2.60.120.260">
    <property type="entry name" value="Galactose-binding domain-like"/>
    <property type="match status" value="1"/>
</dbReference>
<keyword evidence="19" id="KW-1185">Reference proteome</keyword>
<dbReference type="Pfam" id="PF00055">
    <property type="entry name" value="Laminin_N"/>
    <property type="match status" value="1"/>
</dbReference>
<feature type="domain" description="Laminin EGF-like" evidence="15">
    <location>
        <begin position="319"/>
        <end position="378"/>
    </location>
</feature>
<dbReference type="CDD" id="cd00055">
    <property type="entry name" value="EGF_Lam"/>
    <property type="match status" value="12"/>
</dbReference>
<dbReference type="InterPro" id="IPR013015">
    <property type="entry name" value="Laminin_IV_B"/>
</dbReference>
<dbReference type="Gene3D" id="2.10.25.10">
    <property type="entry name" value="Laminin"/>
    <property type="match status" value="9"/>
</dbReference>
<name>A0AA36F441_OCTVU</name>
<feature type="domain" description="Laminin EGF-like" evidence="15">
    <location>
        <begin position="940"/>
        <end position="990"/>
    </location>
</feature>
<dbReference type="FunFam" id="2.10.25.10:FF:000011">
    <property type="entry name" value="Cadherin EGF LAG seven-pass G-type receptor"/>
    <property type="match status" value="1"/>
</dbReference>
<evidence type="ECO:0000256" key="7">
    <source>
        <dbReference type="ARBA" id="ARBA00022889"/>
    </source>
</evidence>
<evidence type="ECO:0000256" key="4">
    <source>
        <dbReference type="ARBA" id="ARBA00022729"/>
    </source>
</evidence>
<dbReference type="GO" id="GO:0005604">
    <property type="term" value="C:basement membrane"/>
    <property type="evidence" value="ECO:0007669"/>
    <property type="project" value="UniProtKB-SubCell"/>
</dbReference>
<dbReference type="SUPFAM" id="SSF57196">
    <property type="entry name" value="EGF/Laminin"/>
    <property type="match status" value="12"/>
</dbReference>
<dbReference type="Pfam" id="PF00053">
    <property type="entry name" value="EGF_laminin"/>
    <property type="match status" value="10"/>
</dbReference>
<feature type="disulfide bond" evidence="12">
    <location>
        <begin position="912"/>
        <end position="921"/>
    </location>
</feature>
<accession>A0AA36F441</accession>
<evidence type="ECO:0000259" key="17">
    <source>
        <dbReference type="PROSITE" id="PS51117"/>
    </source>
</evidence>
<sequence>MVQTVILHSEYLPKMELSFLILLNLATLWGVYAQQHSRCLEGSCYPATGDLLIGREKNLQASSTCGLKQREHYCIVSHLKDVKKCFYCDSRQSFSPHLQTQPLNHRIQNIVYSFGRRKRGRWWQAENGKENVYIQLDLEAEFQFTHLIMRFKTFRPAAMLVERSYDFGKTWKVYRYFAENCAQSFPGVPTGPIRRLDQVICESKYSDAAPSTRGEVVFQVLPTSISIGNPYSSEVQDLLKLTNLRINFTKLHTLECNCNNHATKCHFDPAVYELTGRVSGGVCDNCTHNTMGRNCQFCKPFFYKDPSREITDYDVCRQCDCDPSGSEKGGECHGYTSSDGRYKAGKCDCKRHVAGNRCDTCANGFWNLNTDNPFGCEACVCNAVGTSPGNSCDKSTGNCLCKRYVTGQQCDQCFPGYWGLSNDINGCKPCDCDIGGAYSETCDQSTGQCKCRPNIYGRKCDRPVPLYFTPSLDILRFEAEFSHGLGNAHVVIREPDPDQPISFTGSGFMKVLEGDTIDFTITNLTASMDYDIVVRYSPLMPEMWEDIRVVIDRPGPVNQSGPCANTHPQNDYKSTTLAPDSHYTIVRPPSCLEKGVTYTLKLIFNRYRSGRPTPRASALIDSVVLIPSTKSIPIFQGPRLPSYLKNEYIRYRCAETQYPAVQPEIPDICKSLFFSISSVLHLQAIKCDCDLTGSKTAECDDLGGHCHCKENVVGRRCDQCAPGTYNFGPDGCSPCNCDPQGSRNNFCNPQSGHCLCAPNVEGRTCDRCIEGHWNFPNCRKCQCNGMAETCNNDDGHCINCREFTTGQYCERCRDGYYQDPRVTGRIACQPCYCPNGPQDSNQRADSCSFDLQKQSVVCYCHKGYAGLNCDTCAPNYFGSADLGTCKSCDCNGNIDHRIPDSCDTRTGECLKCHFHTTGFNCEHCEANFFGDATRQDCQNCVCNYLGTNSSGGLCDRVSGQCHCHPNVIGRECDQCADNHWNIASGDGCERCECDPLGSFFQQCNQIDGQCQCKTGRGGRTCSDCEDYYWGDPAVQCFPCNCSREGSISTQCNRRTGQCTCIPGVTGHNCDKCARGTIGKLPNCKSCGECFDNWDRVVRDLSDRTHEMVDKVKNITITGAAGAFEKEFRAMRENLDEVRQIISEVGGSSETVAELDKMLETIKKNLSVNNRLVDDAENKLLATSNTVLDYKSKLEALQLDIEDLREKARKLNDSAQIIKENDYEGAYNITLEAKQMSDKADQIVRRAMNTVRSSEQNRNAVEREIAHVENKFRSQLDVEKRKLDDLDQNVSDLDEKLMDVNENVCGKRGDPCDALCGGGGCEKCGGFGCNGATTKAENALELAEKAQKNLQERSSKIPNIVNKLNNIKDKTMDVKKDVEVLYNASVNAMNESSNARDDLEKMLTDISDLLNSDKAKLDEVKKLAEDTLNMKISLKPEEIRKLSTKINKTVNGLKNIDDILNATEKNLAITKDLKDKADAASTRAEDVLGTANKVLDALKEANASQVDAHAAIEKAEDDIKALRKILRMIEQSMSDSENKARPALDTLRNLINSLQDLKNKHFQNTRNKERADTMSKKAMQTVKKAEKLANTLGNKYNRTSDTLKMKYNATFAIKKRAIELQERASKLAVSVTKKNRDLLSLMSSFKQRNETVTLLSEDISELNRKMEKYLEEIKIRAEHYVTCQPQ</sequence>
<feature type="disulfide bond" evidence="12">
    <location>
        <begin position="413"/>
        <end position="427"/>
    </location>
</feature>
<feature type="domain" description="Laminin EGF-like" evidence="15">
    <location>
        <begin position="888"/>
        <end position="939"/>
    </location>
</feature>
<dbReference type="GO" id="GO:0009888">
    <property type="term" value="P:tissue development"/>
    <property type="evidence" value="ECO:0007669"/>
    <property type="project" value="TreeGrafter"/>
</dbReference>
<feature type="chain" id="PRO_5041315309" description="Laminin subunit beta-1" evidence="14">
    <location>
        <begin position="34"/>
        <end position="1685"/>
    </location>
</feature>
<feature type="domain" description="Laminin EGF-like" evidence="15">
    <location>
        <begin position="379"/>
        <end position="429"/>
    </location>
</feature>
<feature type="domain" description="Laminin EGF-like" evidence="15">
    <location>
        <begin position="735"/>
        <end position="780"/>
    </location>
</feature>
<reference evidence="18" key="1">
    <citation type="submission" date="2023-08" db="EMBL/GenBank/DDBJ databases">
        <authorList>
            <person name="Alioto T."/>
            <person name="Alioto T."/>
            <person name="Gomez Garrido J."/>
        </authorList>
    </citation>
    <scope>NUCLEOTIDE SEQUENCE</scope>
</reference>
<evidence type="ECO:0000256" key="5">
    <source>
        <dbReference type="ARBA" id="ARBA00022737"/>
    </source>
</evidence>
<dbReference type="PROSITE" id="PS50027">
    <property type="entry name" value="EGF_LAM_2"/>
    <property type="match status" value="9"/>
</dbReference>
<feature type="disulfide bond" evidence="12">
    <location>
        <begin position="1060"/>
        <end position="1069"/>
    </location>
</feature>
<dbReference type="Proteomes" id="UP001162480">
    <property type="component" value="Chromosome 6"/>
</dbReference>
<dbReference type="PRINTS" id="PR00011">
    <property type="entry name" value="EGFLAMININ"/>
</dbReference>
<dbReference type="SMART" id="SM00180">
    <property type="entry name" value="EGF_Lam"/>
    <property type="match status" value="12"/>
</dbReference>
<feature type="domain" description="Laminin EGF-like" evidence="15">
    <location>
        <begin position="687"/>
        <end position="734"/>
    </location>
</feature>